<dbReference type="GO" id="GO:0008757">
    <property type="term" value="F:S-adenosylmethionine-dependent methyltransferase activity"/>
    <property type="evidence" value="ECO:0007669"/>
    <property type="project" value="UniProtKB-ARBA"/>
</dbReference>
<comment type="caution">
    <text evidence="1">The sequence shown here is derived from an EMBL/GenBank/DDBJ whole genome shotgun (WGS) entry which is preliminary data.</text>
</comment>
<dbReference type="InterPro" id="IPR019410">
    <property type="entry name" value="Methyltransf_16"/>
</dbReference>
<dbReference type="OrthoDB" id="407325at2759"/>
<evidence type="ECO:0000313" key="2">
    <source>
        <dbReference type="Proteomes" id="UP000738349"/>
    </source>
</evidence>
<dbReference type="InterPro" id="IPR029063">
    <property type="entry name" value="SAM-dependent_MTases_sf"/>
</dbReference>
<proteinExistence type="predicted"/>
<sequence length="300" mass="33242">MSLTSRISVKGDGDDAEDFFGSSLGVIFPDDVTNQHGFAEDTLIYTSPSLPKPLLIDLANPVEEGDRKLFSHYLWNASLLLAEFVEADSLGVPLEKPRAAQETLSFDVKGLDTLELGAGTALPSIMGGLFGARRVAVTDYPAEPVLKTLRVNVARNLQPSLSPAGLTATPASSVLVDGHSWGELDDAFSTANRHSFDRIIVADCLWMPWQHANLHSSIAFFLREAADARCWVVAGFHTGREKMRGFYDADALRQVGLEVEHVWERDCNGEERPWDTHREDHVTERKRWLVVASLKWIQTS</sequence>
<dbReference type="Gene3D" id="3.40.50.150">
    <property type="entry name" value="Vaccinia Virus protein VP39"/>
    <property type="match status" value="1"/>
</dbReference>
<name>A0A9P9F4T2_9HYPO</name>
<accession>A0A9P9F4T2</accession>
<protein>
    <recommendedName>
        <fullName evidence="3">Nicotinamide N-methyltransferase</fullName>
    </recommendedName>
</protein>
<evidence type="ECO:0008006" key="3">
    <source>
        <dbReference type="Google" id="ProtNLM"/>
    </source>
</evidence>
<dbReference type="PANTHER" id="PTHR14614:SF104">
    <property type="entry name" value="N-METHYLTRANSFERASE, PUTATIVE (AFU_ORTHOLOGUE AFUA_1G17750)-RELATED"/>
    <property type="match status" value="1"/>
</dbReference>
<dbReference type="EMBL" id="JAGMUV010000006">
    <property type="protein sequence ID" value="KAH7152959.1"/>
    <property type="molecule type" value="Genomic_DNA"/>
</dbReference>
<organism evidence="1 2">
    <name type="scientific">Dactylonectria macrodidyma</name>
    <dbReference type="NCBI Taxonomy" id="307937"/>
    <lineage>
        <taxon>Eukaryota</taxon>
        <taxon>Fungi</taxon>
        <taxon>Dikarya</taxon>
        <taxon>Ascomycota</taxon>
        <taxon>Pezizomycotina</taxon>
        <taxon>Sordariomycetes</taxon>
        <taxon>Hypocreomycetidae</taxon>
        <taxon>Hypocreales</taxon>
        <taxon>Nectriaceae</taxon>
        <taxon>Dactylonectria</taxon>
    </lineage>
</organism>
<dbReference type="AlphaFoldDB" id="A0A9P9F4T2"/>
<gene>
    <name evidence="1" type="ORF">EDB81DRAFT_438963</name>
</gene>
<dbReference type="PANTHER" id="PTHR14614">
    <property type="entry name" value="HEPATOCELLULAR CARCINOMA-ASSOCIATED ANTIGEN"/>
    <property type="match status" value="1"/>
</dbReference>
<keyword evidence="2" id="KW-1185">Reference proteome</keyword>
<dbReference type="Proteomes" id="UP000738349">
    <property type="component" value="Unassembled WGS sequence"/>
</dbReference>
<dbReference type="Pfam" id="PF10294">
    <property type="entry name" value="Methyltransf_16"/>
    <property type="match status" value="1"/>
</dbReference>
<evidence type="ECO:0000313" key="1">
    <source>
        <dbReference type="EMBL" id="KAH7152959.1"/>
    </source>
</evidence>
<reference evidence="1" key="1">
    <citation type="journal article" date="2021" name="Nat. Commun.">
        <title>Genetic determinants of endophytism in the Arabidopsis root mycobiome.</title>
        <authorList>
            <person name="Mesny F."/>
            <person name="Miyauchi S."/>
            <person name="Thiergart T."/>
            <person name="Pickel B."/>
            <person name="Atanasova L."/>
            <person name="Karlsson M."/>
            <person name="Huettel B."/>
            <person name="Barry K.W."/>
            <person name="Haridas S."/>
            <person name="Chen C."/>
            <person name="Bauer D."/>
            <person name="Andreopoulos W."/>
            <person name="Pangilinan J."/>
            <person name="LaButti K."/>
            <person name="Riley R."/>
            <person name="Lipzen A."/>
            <person name="Clum A."/>
            <person name="Drula E."/>
            <person name="Henrissat B."/>
            <person name="Kohler A."/>
            <person name="Grigoriev I.V."/>
            <person name="Martin F.M."/>
            <person name="Hacquard S."/>
        </authorList>
    </citation>
    <scope>NUCLEOTIDE SEQUENCE</scope>
    <source>
        <strain evidence="1">MPI-CAGE-AT-0147</strain>
    </source>
</reference>
<dbReference type="GO" id="GO:0005737">
    <property type="term" value="C:cytoplasm"/>
    <property type="evidence" value="ECO:0007669"/>
    <property type="project" value="TreeGrafter"/>
</dbReference>